<accession>A0A830FJR8</accession>
<evidence type="ECO:0008006" key="3">
    <source>
        <dbReference type="Google" id="ProtNLM"/>
    </source>
</evidence>
<dbReference type="PANTHER" id="PTHR37953">
    <property type="entry name" value="UPF0127 PROTEIN MJ1496"/>
    <property type="match status" value="1"/>
</dbReference>
<name>A0A830FJR8_HALAR</name>
<dbReference type="Gene3D" id="2.60.120.1140">
    <property type="entry name" value="Protein of unknown function DUF192"/>
    <property type="match status" value="1"/>
</dbReference>
<proteinExistence type="predicted"/>
<reference evidence="1" key="1">
    <citation type="journal article" date="2014" name="Int. J. Syst. Evol. Microbiol.">
        <title>Complete genome sequence of Corynebacterium casei LMG S-19264T (=DSM 44701T), isolated from a smear-ripened cheese.</title>
        <authorList>
            <consortium name="US DOE Joint Genome Institute (JGI-PGF)"/>
            <person name="Walter F."/>
            <person name="Albersmeier A."/>
            <person name="Kalinowski J."/>
            <person name="Ruckert C."/>
        </authorList>
    </citation>
    <scope>NUCLEOTIDE SEQUENCE</scope>
    <source>
        <strain evidence="1">JCM 15759</strain>
    </source>
</reference>
<evidence type="ECO:0000313" key="1">
    <source>
        <dbReference type="EMBL" id="GGM44342.1"/>
    </source>
</evidence>
<dbReference type="InterPro" id="IPR038695">
    <property type="entry name" value="Saro_0823-like_sf"/>
</dbReference>
<comment type="caution">
    <text evidence="1">The sequence shown here is derived from an EMBL/GenBank/DDBJ whole genome shotgun (WGS) entry which is preliminary data.</text>
</comment>
<dbReference type="InterPro" id="IPR003795">
    <property type="entry name" value="DUF192"/>
</dbReference>
<dbReference type="EMBL" id="BMON01000002">
    <property type="protein sequence ID" value="GGM44342.1"/>
    <property type="molecule type" value="Genomic_DNA"/>
</dbReference>
<evidence type="ECO:0000313" key="2">
    <source>
        <dbReference type="Proteomes" id="UP000656367"/>
    </source>
</evidence>
<dbReference type="AlphaFoldDB" id="A0A830FJR8"/>
<gene>
    <name evidence="1" type="ORF">GCM10009006_27140</name>
</gene>
<dbReference type="Pfam" id="PF02643">
    <property type="entry name" value="DUF192"/>
    <property type="match status" value="1"/>
</dbReference>
<dbReference type="PANTHER" id="PTHR37953:SF1">
    <property type="entry name" value="UPF0127 PROTEIN MJ1496"/>
    <property type="match status" value="1"/>
</dbReference>
<dbReference type="Proteomes" id="UP000656367">
    <property type="component" value="Unassembled WGS sequence"/>
</dbReference>
<sequence length="138" mass="15400">MPYPLKPSVPTEAFLPTYDFRGGMRLVHDPDGAARPLATEVEYAESMLEQGRGLMFRASIPDDYALVFPFDRASRQFIHMLFVRFPLDVLWLVDEEVQAVETLHPWRSVGYANADTVIELPGGAASAVSEGDTVRLES</sequence>
<reference evidence="1" key="2">
    <citation type="submission" date="2020-09" db="EMBL/GenBank/DDBJ databases">
        <authorList>
            <person name="Sun Q."/>
            <person name="Ohkuma M."/>
        </authorList>
    </citation>
    <scope>NUCLEOTIDE SEQUENCE</scope>
    <source>
        <strain evidence="1">JCM 15759</strain>
    </source>
</reference>
<organism evidence="1 2">
    <name type="scientific">Haloarcula argentinensis</name>
    <dbReference type="NCBI Taxonomy" id="43776"/>
    <lineage>
        <taxon>Archaea</taxon>
        <taxon>Methanobacteriati</taxon>
        <taxon>Methanobacteriota</taxon>
        <taxon>Stenosarchaea group</taxon>
        <taxon>Halobacteria</taxon>
        <taxon>Halobacteriales</taxon>
        <taxon>Haloarculaceae</taxon>
        <taxon>Haloarcula</taxon>
    </lineage>
</organism>
<protein>
    <recommendedName>
        <fullName evidence="3">DUF192 domain-containing protein</fullName>
    </recommendedName>
</protein>